<dbReference type="Gene3D" id="1.25.10.90">
    <property type="match status" value="1"/>
</dbReference>
<accession>A0A540V606</accession>
<dbReference type="InterPro" id="IPR014825">
    <property type="entry name" value="DNA_alkylation"/>
</dbReference>
<dbReference type="AlphaFoldDB" id="A0A540V606"/>
<proteinExistence type="predicted"/>
<dbReference type="PANTHER" id="PTHR34070">
    <property type="entry name" value="ARMADILLO-TYPE FOLD"/>
    <property type="match status" value="1"/>
</dbReference>
<keyword evidence="2" id="KW-1185">Reference proteome</keyword>
<dbReference type="PANTHER" id="PTHR34070:SF1">
    <property type="entry name" value="DNA ALKYLATION REPAIR PROTEIN"/>
    <property type="match status" value="1"/>
</dbReference>
<organism evidence="1 2">
    <name type="scientific">Ureibacillus terrenus</name>
    <dbReference type="NCBI Taxonomy" id="118246"/>
    <lineage>
        <taxon>Bacteria</taxon>
        <taxon>Bacillati</taxon>
        <taxon>Bacillota</taxon>
        <taxon>Bacilli</taxon>
        <taxon>Bacillales</taxon>
        <taxon>Caryophanaceae</taxon>
        <taxon>Ureibacillus</taxon>
    </lineage>
</organism>
<comment type="caution">
    <text evidence="1">The sequence shown here is derived from an EMBL/GenBank/DDBJ whole genome shotgun (WGS) entry which is preliminary data.</text>
</comment>
<dbReference type="SUPFAM" id="SSF48371">
    <property type="entry name" value="ARM repeat"/>
    <property type="match status" value="1"/>
</dbReference>
<dbReference type="Proteomes" id="UP000315753">
    <property type="component" value="Unassembled WGS sequence"/>
</dbReference>
<dbReference type="EMBL" id="VIGD01000001">
    <property type="protein sequence ID" value="TQE92200.1"/>
    <property type="molecule type" value="Genomic_DNA"/>
</dbReference>
<dbReference type="InterPro" id="IPR016024">
    <property type="entry name" value="ARM-type_fold"/>
</dbReference>
<dbReference type="CDD" id="cd06561">
    <property type="entry name" value="AlkD_like"/>
    <property type="match status" value="1"/>
</dbReference>
<evidence type="ECO:0000313" key="1">
    <source>
        <dbReference type="EMBL" id="TQE92200.1"/>
    </source>
</evidence>
<dbReference type="Pfam" id="PF08713">
    <property type="entry name" value="DNA_alkylation"/>
    <property type="match status" value="1"/>
</dbReference>
<gene>
    <name evidence="1" type="ORF">FKZ59_00395</name>
</gene>
<dbReference type="RefSeq" id="WP_141600753.1">
    <property type="nucleotide sequence ID" value="NZ_JARMSB010000004.1"/>
</dbReference>
<dbReference type="OrthoDB" id="9784740at2"/>
<reference evidence="1 2" key="1">
    <citation type="submission" date="2019-06" db="EMBL/GenBank/DDBJ databases">
        <title>Genome sequence of Ureibacillus terrenus.</title>
        <authorList>
            <person name="Maclea K.S."/>
            <person name="Simoes M."/>
        </authorList>
    </citation>
    <scope>NUCLEOTIDE SEQUENCE [LARGE SCALE GENOMIC DNA]</scope>
    <source>
        <strain evidence="1 2">ATCC BAA-384</strain>
    </source>
</reference>
<name>A0A540V606_9BACL</name>
<sequence length="227" mass="27106">MEIRNKLLELSEEKYRLFQKSLIPNQENILGVRLPKLRAMAKEIAMGDWEGFLMDGKEEYFEEIMLKGMVIGQAKMSLEERLRWIRWFVPKIDNWSVCDSFCAGLKFAKKHQDEVWRWIQPYFRSKEEFEVRFAVVMLLTYFLEEAYLQAIFSILDGIRHDGYYAKMAVAWAISFAYLKFPEETSKFLQSNSLDIFTYNKALQKIMESNRIGKEEKERMRKMKKSPV</sequence>
<evidence type="ECO:0000313" key="2">
    <source>
        <dbReference type="Proteomes" id="UP000315753"/>
    </source>
</evidence>
<protein>
    <submittedName>
        <fullName evidence="1">DNA alkylation repair protein</fullName>
    </submittedName>
</protein>